<gene>
    <name evidence="1" type="ORF">P171DRAFT_46310</name>
</gene>
<protein>
    <submittedName>
        <fullName evidence="1">Uncharacterized protein</fullName>
    </submittedName>
</protein>
<dbReference type="EMBL" id="MU001502">
    <property type="protein sequence ID" value="KAF2443891.1"/>
    <property type="molecule type" value="Genomic_DNA"/>
</dbReference>
<reference evidence="1" key="1">
    <citation type="journal article" date="2020" name="Stud. Mycol.">
        <title>101 Dothideomycetes genomes: a test case for predicting lifestyles and emergence of pathogens.</title>
        <authorList>
            <person name="Haridas S."/>
            <person name="Albert R."/>
            <person name="Binder M."/>
            <person name="Bloem J."/>
            <person name="Labutti K."/>
            <person name="Salamov A."/>
            <person name="Andreopoulos B."/>
            <person name="Baker S."/>
            <person name="Barry K."/>
            <person name="Bills G."/>
            <person name="Bluhm B."/>
            <person name="Cannon C."/>
            <person name="Castanera R."/>
            <person name="Culley D."/>
            <person name="Daum C."/>
            <person name="Ezra D."/>
            <person name="Gonzalez J."/>
            <person name="Henrissat B."/>
            <person name="Kuo A."/>
            <person name="Liang C."/>
            <person name="Lipzen A."/>
            <person name="Lutzoni F."/>
            <person name="Magnuson J."/>
            <person name="Mondo S."/>
            <person name="Nolan M."/>
            <person name="Ohm R."/>
            <person name="Pangilinan J."/>
            <person name="Park H.-J."/>
            <person name="Ramirez L."/>
            <person name="Alfaro M."/>
            <person name="Sun H."/>
            <person name="Tritt A."/>
            <person name="Yoshinaga Y."/>
            <person name="Zwiers L.-H."/>
            <person name="Turgeon B."/>
            <person name="Goodwin S."/>
            <person name="Spatafora J."/>
            <person name="Crous P."/>
            <person name="Grigoriev I."/>
        </authorList>
    </citation>
    <scope>NUCLEOTIDE SEQUENCE</scope>
    <source>
        <strain evidence="1">CBS 690.94</strain>
    </source>
</reference>
<comment type="caution">
    <text evidence="1">The sequence shown here is derived from an EMBL/GenBank/DDBJ whole genome shotgun (WGS) entry which is preliminary data.</text>
</comment>
<name>A0A9P4PJA3_9PLEO</name>
<organism evidence="1 2">
    <name type="scientific">Karstenula rhodostoma CBS 690.94</name>
    <dbReference type="NCBI Taxonomy" id="1392251"/>
    <lineage>
        <taxon>Eukaryota</taxon>
        <taxon>Fungi</taxon>
        <taxon>Dikarya</taxon>
        <taxon>Ascomycota</taxon>
        <taxon>Pezizomycotina</taxon>
        <taxon>Dothideomycetes</taxon>
        <taxon>Pleosporomycetidae</taxon>
        <taxon>Pleosporales</taxon>
        <taxon>Massarineae</taxon>
        <taxon>Didymosphaeriaceae</taxon>
        <taxon>Karstenula</taxon>
    </lineage>
</organism>
<sequence>MENDSLLDLALVCRATLCSPVSILSNARLKHRNATSEQTLTSPAFVTCDAISTLQQLVELVQCQSKCAARQLWSSKSSALQRVSWECATQYPTSIEVQMHDDVLHHDGRLLFAGEWRAFGTIANLLRLALLVLRRRSTRTAPRSQPSLWLCEANRLFGFVDASTGLTDQLLGMLDGDGLWSTHQSRPSQSVTTPP</sequence>
<dbReference type="AlphaFoldDB" id="A0A9P4PJA3"/>
<evidence type="ECO:0000313" key="1">
    <source>
        <dbReference type="EMBL" id="KAF2443891.1"/>
    </source>
</evidence>
<proteinExistence type="predicted"/>
<dbReference type="Proteomes" id="UP000799764">
    <property type="component" value="Unassembled WGS sequence"/>
</dbReference>
<keyword evidence="2" id="KW-1185">Reference proteome</keyword>
<accession>A0A9P4PJA3</accession>
<evidence type="ECO:0000313" key="2">
    <source>
        <dbReference type="Proteomes" id="UP000799764"/>
    </source>
</evidence>